<dbReference type="RefSeq" id="WP_146399692.1">
    <property type="nucleotide sequence ID" value="NZ_SJPQ01000002.1"/>
</dbReference>
<accession>A0A5C5ZM63</accession>
<feature type="signal peptide" evidence="1">
    <location>
        <begin position="1"/>
        <end position="23"/>
    </location>
</feature>
<keyword evidence="5" id="KW-1185">Reference proteome</keyword>
<gene>
    <name evidence="4" type="ORF">Mal64_20270</name>
</gene>
<evidence type="ECO:0000259" key="3">
    <source>
        <dbReference type="Pfam" id="PF07587"/>
    </source>
</evidence>
<feature type="domain" description="DUF1549" evidence="2">
    <location>
        <begin position="39"/>
        <end position="235"/>
    </location>
</feature>
<sequence length="581" mass="65735" precursor="true">MSALPRILLFAVLGLLASRPALAGDSPAHPLEDVAVVTEIDRLLGSSWSDADVTPSAEAPDGPWARRVTLDLIGRIPTVEELDAFFEAKPRERRRVWVDRLLGYDYREEHSRHLATVWANLLVGRTGGIARTSFVDRDGFHAYLQESFRADKPLDKLMHELVTATGSSRPADDDYNPAANFLVDKMADQGVQATAQTAKVFLGVAVQCTQCHDHPFNEHRQNQFWELNAFFRQTRFERVRDEDSRRRYARIRERDFPGEGARQRGRRNASLDDPARRAEIYYELRNGRLKVAYPAFLDGEYLADVIADRDPELREGYGDSGQLDEVDRREELADWIATSNDFARAAVNREWGRLLGRGFTEPVDDIGPHNPPSHPELLEFLAESFRASGHDLRRLSRWIVLSEAYGRDSRARSSNEHDDPALGAAPEFSRFYLRQMTAEQLYDSLLTATAADATIEADRRDQVRQRWLRQFNTAFANDENGEATTFDGSIPQALALMNGDLVRRATSVRKGGFLESVAGDDSLSDTEKLVRLYRAALARKPERAELRACQAVLASRQGNVVQSLRDVWWALLNSNEFILNH</sequence>
<evidence type="ECO:0000259" key="2">
    <source>
        <dbReference type="Pfam" id="PF07583"/>
    </source>
</evidence>
<feature type="domain" description="DUF1553" evidence="3">
    <location>
        <begin position="328"/>
        <end position="552"/>
    </location>
</feature>
<protein>
    <recommendedName>
        <fullName evidence="6">DUF1549 domain-containing protein</fullName>
    </recommendedName>
</protein>
<evidence type="ECO:0008006" key="6">
    <source>
        <dbReference type="Google" id="ProtNLM"/>
    </source>
</evidence>
<feature type="chain" id="PRO_5022983301" description="DUF1549 domain-containing protein" evidence="1">
    <location>
        <begin position="24"/>
        <end position="581"/>
    </location>
</feature>
<proteinExistence type="predicted"/>
<dbReference type="PANTHER" id="PTHR35889">
    <property type="entry name" value="CYCLOINULO-OLIGOSACCHARIDE FRUCTANOTRANSFERASE-RELATED"/>
    <property type="match status" value="1"/>
</dbReference>
<dbReference type="PANTHER" id="PTHR35889:SF3">
    <property type="entry name" value="F-BOX DOMAIN-CONTAINING PROTEIN"/>
    <property type="match status" value="1"/>
</dbReference>
<organism evidence="4 5">
    <name type="scientific">Pseudobythopirellula maris</name>
    <dbReference type="NCBI Taxonomy" id="2527991"/>
    <lineage>
        <taxon>Bacteria</taxon>
        <taxon>Pseudomonadati</taxon>
        <taxon>Planctomycetota</taxon>
        <taxon>Planctomycetia</taxon>
        <taxon>Pirellulales</taxon>
        <taxon>Lacipirellulaceae</taxon>
        <taxon>Pseudobythopirellula</taxon>
    </lineage>
</organism>
<dbReference type="Pfam" id="PF07587">
    <property type="entry name" value="PSD1"/>
    <property type="match status" value="1"/>
</dbReference>
<evidence type="ECO:0000313" key="4">
    <source>
        <dbReference type="EMBL" id="TWT88544.1"/>
    </source>
</evidence>
<reference evidence="4 5" key="1">
    <citation type="submission" date="2019-02" db="EMBL/GenBank/DDBJ databases">
        <title>Deep-cultivation of Planctomycetes and their phenomic and genomic characterization uncovers novel biology.</title>
        <authorList>
            <person name="Wiegand S."/>
            <person name="Jogler M."/>
            <person name="Boedeker C."/>
            <person name="Pinto D."/>
            <person name="Vollmers J."/>
            <person name="Rivas-Marin E."/>
            <person name="Kohn T."/>
            <person name="Peeters S.H."/>
            <person name="Heuer A."/>
            <person name="Rast P."/>
            <person name="Oberbeckmann S."/>
            <person name="Bunk B."/>
            <person name="Jeske O."/>
            <person name="Meyerdierks A."/>
            <person name="Storesund J.E."/>
            <person name="Kallscheuer N."/>
            <person name="Luecker S."/>
            <person name="Lage O.M."/>
            <person name="Pohl T."/>
            <person name="Merkel B.J."/>
            <person name="Hornburger P."/>
            <person name="Mueller R.-W."/>
            <person name="Bruemmer F."/>
            <person name="Labrenz M."/>
            <person name="Spormann A.M."/>
            <person name="Op Den Camp H."/>
            <person name="Overmann J."/>
            <person name="Amann R."/>
            <person name="Jetten M.S.M."/>
            <person name="Mascher T."/>
            <person name="Medema M.H."/>
            <person name="Devos D.P."/>
            <person name="Kaster A.-K."/>
            <person name="Ovreas L."/>
            <person name="Rohde M."/>
            <person name="Galperin M.Y."/>
            <person name="Jogler C."/>
        </authorList>
    </citation>
    <scope>NUCLEOTIDE SEQUENCE [LARGE SCALE GENOMIC DNA]</scope>
    <source>
        <strain evidence="4 5">Mal64</strain>
    </source>
</reference>
<keyword evidence="1" id="KW-0732">Signal</keyword>
<evidence type="ECO:0000313" key="5">
    <source>
        <dbReference type="Proteomes" id="UP000315440"/>
    </source>
</evidence>
<dbReference type="InterPro" id="IPR022655">
    <property type="entry name" value="DUF1553"/>
</dbReference>
<dbReference type="AlphaFoldDB" id="A0A5C5ZM63"/>
<name>A0A5C5ZM63_9BACT</name>
<dbReference type="EMBL" id="SJPQ01000002">
    <property type="protein sequence ID" value="TWT88544.1"/>
    <property type="molecule type" value="Genomic_DNA"/>
</dbReference>
<dbReference type="Proteomes" id="UP000315440">
    <property type="component" value="Unassembled WGS sequence"/>
</dbReference>
<dbReference type="InterPro" id="IPR011444">
    <property type="entry name" value="DUF1549"/>
</dbReference>
<evidence type="ECO:0000256" key="1">
    <source>
        <dbReference type="SAM" id="SignalP"/>
    </source>
</evidence>
<dbReference type="OrthoDB" id="289126at2"/>
<comment type="caution">
    <text evidence="4">The sequence shown here is derived from an EMBL/GenBank/DDBJ whole genome shotgun (WGS) entry which is preliminary data.</text>
</comment>
<dbReference type="Pfam" id="PF07583">
    <property type="entry name" value="PSCyt2"/>
    <property type="match status" value="1"/>
</dbReference>